<name>A0AAV2HY28_LYMST</name>
<dbReference type="SUPFAM" id="SSF50494">
    <property type="entry name" value="Trypsin-like serine proteases"/>
    <property type="match status" value="1"/>
</dbReference>
<dbReference type="Gene3D" id="2.40.10.10">
    <property type="entry name" value="Trypsin-like serine proteases"/>
    <property type="match status" value="2"/>
</dbReference>
<feature type="non-terminal residue" evidence="1">
    <location>
        <position position="294"/>
    </location>
</feature>
<sequence length="294" mass="33600">MSEASIDEEWLRCQKKQGHKGLIQWKDFQSDPEKYCKEANLTPNTKRIHYITAIANVTVRLVIKCVSSNRPQVYRFFKHRGTEHLFTGSGCVVYDVHESKHPCRCIRCKIWRSKNNTLIKTFSVYIVTATHNVYDEGEAEKMTAELYYNDNDRKNVKYLYGVSLYDRSVREDSCVVECVTCDEELANEIKANLERCKVLYREFPRSVEEIVAIISHPHAKPKHISFGECKNSSTFHCNLLSLKSFQYVATTCPGSSGGPVLLMNDRCTLRGSKFELLNCPCHSGVTSEGLNFSA</sequence>
<evidence type="ECO:0000313" key="2">
    <source>
        <dbReference type="Proteomes" id="UP001497497"/>
    </source>
</evidence>
<evidence type="ECO:0000313" key="1">
    <source>
        <dbReference type="EMBL" id="CAL1537223.1"/>
    </source>
</evidence>
<dbReference type="EMBL" id="CAXITT010000255">
    <property type="protein sequence ID" value="CAL1537223.1"/>
    <property type="molecule type" value="Genomic_DNA"/>
</dbReference>
<comment type="caution">
    <text evidence="1">The sequence shown here is derived from an EMBL/GenBank/DDBJ whole genome shotgun (WGS) entry which is preliminary data.</text>
</comment>
<organism evidence="1 2">
    <name type="scientific">Lymnaea stagnalis</name>
    <name type="common">Great pond snail</name>
    <name type="synonym">Helix stagnalis</name>
    <dbReference type="NCBI Taxonomy" id="6523"/>
    <lineage>
        <taxon>Eukaryota</taxon>
        <taxon>Metazoa</taxon>
        <taxon>Spiralia</taxon>
        <taxon>Lophotrochozoa</taxon>
        <taxon>Mollusca</taxon>
        <taxon>Gastropoda</taxon>
        <taxon>Heterobranchia</taxon>
        <taxon>Euthyneura</taxon>
        <taxon>Panpulmonata</taxon>
        <taxon>Hygrophila</taxon>
        <taxon>Lymnaeoidea</taxon>
        <taxon>Lymnaeidae</taxon>
        <taxon>Lymnaea</taxon>
    </lineage>
</organism>
<reference evidence="1 2" key="1">
    <citation type="submission" date="2024-04" db="EMBL/GenBank/DDBJ databases">
        <authorList>
            <consortium name="Genoscope - CEA"/>
            <person name="William W."/>
        </authorList>
    </citation>
    <scope>NUCLEOTIDE SEQUENCE [LARGE SCALE GENOMIC DNA]</scope>
</reference>
<dbReference type="AlphaFoldDB" id="A0AAV2HY28"/>
<protein>
    <submittedName>
        <fullName evidence="1">Uncharacterized protein</fullName>
    </submittedName>
</protein>
<proteinExistence type="predicted"/>
<accession>A0AAV2HY28</accession>
<keyword evidence="2" id="KW-1185">Reference proteome</keyword>
<gene>
    <name evidence="1" type="ORF">GSLYS_00011136001</name>
</gene>
<dbReference type="Proteomes" id="UP001497497">
    <property type="component" value="Unassembled WGS sequence"/>
</dbReference>
<dbReference type="InterPro" id="IPR009003">
    <property type="entry name" value="Peptidase_S1_PA"/>
</dbReference>
<dbReference type="InterPro" id="IPR043504">
    <property type="entry name" value="Peptidase_S1_PA_chymotrypsin"/>
</dbReference>